<keyword evidence="11 16" id="KW-0472">Membrane</keyword>
<evidence type="ECO:0000256" key="16">
    <source>
        <dbReference type="SAM" id="Phobius"/>
    </source>
</evidence>
<dbReference type="GO" id="GO:0004674">
    <property type="term" value="F:protein serine/threonine kinase activity"/>
    <property type="evidence" value="ECO:0007669"/>
    <property type="project" value="UniProtKB-KW"/>
</dbReference>
<dbReference type="CDD" id="cd14066">
    <property type="entry name" value="STKc_IRAK"/>
    <property type="match status" value="1"/>
</dbReference>
<evidence type="ECO:0000256" key="4">
    <source>
        <dbReference type="ARBA" id="ARBA00022679"/>
    </source>
</evidence>
<dbReference type="FunFam" id="3.30.200.20:FF:000162">
    <property type="entry name" value="Adenine nucleotide alpha hydrolase-like domain kinase"/>
    <property type="match status" value="1"/>
</dbReference>
<dbReference type="GO" id="GO:0005886">
    <property type="term" value="C:plasma membrane"/>
    <property type="evidence" value="ECO:0007669"/>
    <property type="project" value="UniProtKB-ARBA"/>
</dbReference>
<dbReference type="InterPro" id="IPR000719">
    <property type="entry name" value="Prot_kinase_dom"/>
</dbReference>
<dbReference type="EMBL" id="CAADRP010000813">
    <property type="protein sequence ID" value="VFU32567.1"/>
    <property type="molecule type" value="Genomic_DNA"/>
</dbReference>
<evidence type="ECO:0000256" key="1">
    <source>
        <dbReference type="ARBA" id="ARBA00004479"/>
    </source>
</evidence>
<dbReference type="InterPro" id="IPR011009">
    <property type="entry name" value="Kinase-like_dom_sf"/>
</dbReference>
<dbReference type="Pfam" id="PF13947">
    <property type="entry name" value="GUB_WAK_bind"/>
    <property type="match status" value="4"/>
</dbReference>
<reference evidence="18" key="1">
    <citation type="submission" date="2019-03" db="EMBL/GenBank/DDBJ databases">
        <authorList>
            <person name="Mank J."/>
            <person name="Almeida P."/>
        </authorList>
    </citation>
    <scope>NUCLEOTIDE SEQUENCE</scope>
    <source>
        <strain evidence="18">78183</strain>
    </source>
</reference>
<sequence length="2638" mass="292445">MKRTEQFMNEIEILAHIRHQNLVRLHGCTSRHSRELLLVYEYIPNGTVADHLHGRQSSSGLLTWPVRLSIAVETASALAHLHASEVIHRDVKTNNILLDNDFRVKVADFGLSRLFPTDVTHVSTAPQGTPGYVDPEYYQCYQLTSKSDVYSFGVVLIELISSLQAVDTNRHRHNINLSSMAVNMIQNQALNELVDPVLGFDKNIEVRRMVTSVAELAFRCLQRQREMRPSMEEVLEVLKRIEKEDDGAEKAEVLDISEDDVGLLKHDSSPLKLSEDSLNDQFWESIFSLSPSLQLFVPSSLSSSSLFTDCSNQFVCGDISTGFPFWGSGRPSACGIPELELKCENNITKMNIDQVAYRVLEIKPDIEILRIAREDYLAGLCPPQFANSTFNPKVFDPVIGYTNLTFTYGCAAGSIVGIPLPGLFTCKINDADGQNGYIQGGAAGPGECYGSVFVPVPFTNWPLIWNVTAMEELLKEGFEVRWKVDSVACGACNESSGVCGINYVTNQTTCYCPDQSSGSKTCALPGSTPIADQAGPPPPEKMQPRVFPAMYWFITFIAMIFLCGSTLVFANDDERYENCGKLFDCGDIKGVGYPFSGSNTPDYCGHPELKLDCSDQDPEITIKNLTYKVLGINSQSRNLSVARKDHAENNLCPTLLLNTTWIPNLLNYTSDDHNITIYYGCPAQGVPTLANSSQFTCTEMTGYFTAVSNLSEFGSSAYNLISYLASCKDSIEVPVRQSALAKILITPTVTQLLEGLNEGFDFVWSANDASCETCQLSGGKCGYNQATAAFSCYCKDGPRESSCPQSPTAAPSPTEAPPTSMSPCLLLFFSAGVTLEPLTTTSFLLTLLFCLHSTTPSPSNDINNLPNCNQTFSCGSSKTSPTLSLVAYVHPTAAHRVRLTCDEDTVTILKADSLSYRVTHLNQTSQTFRLSRSEFHEDSLCTLEHTNSTLNNSIFVLDPSHETLSLFYTCDSTTTSIIASDPMLRNFRFSCDIHGETEEGFYVISNPYFVYSYLSTIECKTSIQVPVLGSQGQRLLGNASLVGEVLKEGFDVRYIDPYSADCTRCYKKHPGGYCGFDAQLGKPICICNDRLCPGKQKSLVFMSLVKSKGLPVATPPSSKGPASSINLSQTSSFLTSSKSSLEKGSTYFGVRVFSYNELEEATNSFDPSKELGDGGFGTVYHGVLKDGRVVAVKRLFENNMRRAEQFMNEIEILAHIRHKNLVILHGCTSRHSRELLLVYEYIPNGTVADHLHGRQSTSGVLTWPVRLSIAIETASALAHLHANEVIHRDVKTNNILLDNDFRVKVADFGLSRLFPTDVTHVSTAPQGTPGYVDPDKSDVYSFGVVLIELISSLQAVDTNRHRHDINLSNMAVNKIQNHALNELVDPLLGFDKNPEVRRMVTSVAELAFRCLQQDREMRPSMEEVLEALKRVEKENYDAGNAEVLDIRDDDVGLLKHAPPPAQLSPDSLPDQFWASNDQHETIPETAKPILLTHNSISSALLPLAGMNSSVFSFLSDFVFLLLLFIQIPSSLSNDDLLTACRKEFECGGISAGFPFWGAGRPSACGIPELELKCENDIAKMNISQVAYRVLKIYQNYPILWIAREDYSVGLCPRPFMNSTFNPKIFESVEGYRNFTLIYGCEDAYTTIPGPRTFTCKTNDGDGQSVYIQEGDNGPGECNGSVIMPVSITDSPPGWNMPALEEQLKKGFEVRWKVDMGLCPECFISSGVCGFNNVTNQTTCHCPDQTSGSKTCAPPAPTTIPAPTPIPAPDDQHETIPETAKPILLTHNSISSALLPLAVMNSSVFSFLSDFVFLLLLFIQIPSSLSNDDLFTACRKEFVCGHISAVFPFWGADRPPACGIPELELRCNENNIAKMNINKVAYRVLEIYPILRIAREDYWVGFCKPQLMNSTFNPKIFEPGEGYQNLTFIYGCQDAPKTIPVFRTFTCKTNHGDDGSVYIKKGENVYIKKGENGPGECNGSVTVPVSIKDFPQDRDMPALEEQLKKGFEVRWKLDMGLCPECSNSWGFCGFDNVTNQATCHCPDRSNGSKPCALPASPPYVDQAISPPGKLPNGCLVAVKVLRESKGDGEEFMNEVASISRTSHVNVVTLLGFCYERNKRALIYEFMPNGSLDSFISDKGTTCRLEWKKLYEIVVGIARGLEYLHRGSSIVAATIITSFMIIICLTRRKGPFSTVIAMTFRLKNSQHVDSVETFMMDYHSLTPKRFSYSNIKKMTNSFVCTLGHGGFGNVYRGKLPDGRLVAVKVLKESKGDGEEFMNEVASISRTSHVNVVTLLGFCYERNKRALIYEFMPNGSLDSFISDKGTNFRLEWKKLYEIAVSIARGLEYLHRGCNTSIVHFDIKPHNILLDEDFNPKISDFGLAKLCKSKVSKISMIGARGTAGYIAPEVFCRSFGRVTYKSDVYSYGMMVLEMVGQRKDFDMGSMETNEMYFPDWFYMYLEPGEISTLHGGVTEEEEEIVKKMILVGLWCIQTIPSHRPSMTKVVEMFEGSLQSLQIPPRPSLNSPRKVAQELYSSTASSLPCESSQEGRVYKLSADEDHVWEETLSVLMLTNSSLYLISISGKCRADMFLIACHCLPVVNVIFLMRIFVQRSLILLSQSHARAKRVTFQWRLQEGSLLHA</sequence>
<keyword evidence="12" id="KW-0325">Glycoprotein</keyword>
<keyword evidence="4" id="KW-0808">Transferase</keyword>
<keyword evidence="10 16" id="KW-1133">Transmembrane helix</keyword>
<feature type="binding site" evidence="15">
    <location>
        <position position="1193"/>
    </location>
    <ligand>
        <name>ATP</name>
        <dbReference type="ChEBI" id="CHEBI:30616"/>
    </ligand>
</feature>
<feature type="domain" description="Protein kinase" evidence="17">
    <location>
        <begin position="1165"/>
        <end position="1431"/>
    </location>
</feature>
<keyword evidence="8" id="KW-0418">Kinase</keyword>
<dbReference type="PANTHER" id="PTHR46008:SF34">
    <property type="entry name" value="PROTEIN KINASE DOMAIN-CONTAINING PROTEIN"/>
    <property type="match status" value="1"/>
</dbReference>
<dbReference type="InterPro" id="IPR001245">
    <property type="entry name" value="Ser-Thr/Tyr_kinase_cat_dom"/>
</dbReference>
<keyword evidence="7 15" id="KW-0547">Nucleotide-binding</keyword>
<evidence type="ECO:0000256" key="6">
    <source>
        <dbReference type="ARBA" id="ARBA00022729"/>
    </source>
</evidence>
<dbReference type="Gene3D" id="1.10.510.10">
    <property type="entry name" value="Transferase(Phosphotransferase) domain 1"/>
    <property type="match status" value="4"/>
</dbReference>
<organism evidence="18">
    <name type="scientific">Salix viminalis</name>
    <name type="common">Common osier</name>
    <name type="synonym">Basket willow</name>
    <dbReference type="NCBI Taxonomy" id="40686"/>
    <lineage>
        <taxon>Eukaryota</taxon>
        <taxon>Viridiplantae</taxon>
        <taxon>Streptophyta</taxon>
        <taxon>Embryophyta</taxon>
        <taxon>Tracheophyta</taxon>
        <taxon>Spermatophyta</taxon>
        <taxon>Magnoliopsida</taxon>
        <taxon>eudicotyledons</taxon>
        <taxon>Gunneridae</taxon>
        <taxon>Pentapetalae</taxon>
        <taxon>rosids</taxon>
        <taxon>fabids</taxon>
        <taxon>Malpighiales</taxon>
        <taxon>Salicaceae</taxon>
        <taxon>Saliceae</taxon>
        <taxon>Salix</taxon>
    </lineage>
</organism>
<dbReference type="FunFam" id="3.30.200.20:FF:000178">
    <property type="entry name" value="serine/threonine-protein kinase PBS1-like"/>
    <property type="match status" value="1"/>
</dbReference>
<evidence type="ECO:0000256" key="10">
    <source>
        <dbReference type="ARBA" id="ARBA00022989"/>
    </source>
</evidence>
<feature type="transmembrane region" description="Helical" evidence="16">
    <location>
        <begin position="549"/>
        <end position="570"/>
    </location>
</feature>
<accession>A0A6N2L5K5</accession>
<dbReference type="Gene3D" id="3.30.200.20">
    <property type="entry name" value="Phosphorylase Kinase, domain 1"/>
    <property type="match status" value="3"/>
</dbReference>
<evidence type="ECO:0000256" key="7">
    <source>
        <dbReference type="ARBA" id="ARBA00022741"/>
    </source>
</evidence>
<dbReference type="PROSITE" id="PS00107">
    <property type="entry name" value="PROTEIN_KINASE_ATP"/>
    <property type="match status" value="2"/>
</dbReference>
<evidence type="ECO:0000256" key="15">
    <source>
        <dbReference type="PROSITE-ProRule" id="PRU10141"/>
    </source>
</evidence>
<dbReference type="PANTHER" id="PTHR46008">
    <property type="entry name" value="LEAF RUST 10 DISEASE-RESISTANCE LOCUS RECEPTOR-LIKE PROTEIN KINASE-LIKE 1.4"/>
    <property type="match status" value="1"/>
</dbReference>
<protein>
    <recommendedName>
        <fullName evidence="2">non-specific serine/threonine protein kinase</fullName>
        <ecNumber evidence="2">2.7.11.1</ecNumber>
    </recommendedName>
</protein>
<evidence type="ECO:0000256" key="14">
    <source>
        <dbReference type="ARBA" id="ARBA00048679"/>
    </source>
</evidence>
<evidence type="ECO:0000256" key="13">
    <source>
        <dbReference type="ARBA" id="ARBA00047899"/>
    </source>
</evidence>
<dbReference type="FunFam" id="1.10.510.10:FF:000161">
    <property type="entry name" value="Wall-associated receptor kinase-like 20"/>
    <property type="match status" value="2"/>
</dbReference>
<dbReference type="GO" id="GO:0005524">
    <property type="term" value="F:ATP binding"/>
    <property type="evidence" value="ECO:0007669"/>
    <property type="project" value="UniProtKB-UniRule"/>
</dbReference>
<proteinExistence type="predicted"/>
<dbReference type="SUPFAM" id="SSF56112">
    <property type="entry name" value="Protein kinase-like (PK-like)"/>
    <property type="match status" value="4"/>
</dbReference>
<dbReference type="EC" id="2.7.11.1" evidence="2"/>
<feature type="domain" description="Protein kinase" evidence="17">
    <location>
        <begin position="1"/>
        <end position="241"/>
    </location>
</feature>
<dbReference type="InterPro" id="IPR032872">
    <property type="entry name" value="WAK_assoc_C"/>
</dbReference>
<keyword evidence="6" id="KW-0732">Signal</keyword>
<keyword evidence="9 15" id="KW-0067">ATP-binding</keyword>
<dbReference type="PROSITE" id="PS00108">
    <property type="entry name" value="PROTEIN_KINASE_ST"/>
    <property type="match status" value="3"/>
</dbReference>
<dbReference type="Pfam" id="PF07714">
    <property type="entry name" value="PK_Tyr_Ser-Thr"/>
    <property type="match status" value="2"/>
</dbReference>
<dbReference type="InterPro" id="IPR017441">
    <property type="entry name" value="Protein_kinase_ATP_BS"/>
</dbReference>
<evidence type="ECO:0000256" key="2">
    <source>
        <dbReference type="ARBA" id="ARBA00012513"/>
    </source>
</evidence>
<comment type="catalytic activity">
    <reaction evidence="14">
        <text>L-seryl-[protein] + ATP = O-phospho-L-seryl-[protein] + ADP + H(+)</text>
        <dbReference type="Rhea" id="RHEA:17989"/>
        <dbReference type="Rhea" id="RHEA-COMP:9863"/>
        <dbReference type="Rhea" id="RHEA-COMP:11604"/>
        <dbReference type="ChEBI" id="CHEBI:15378"/>
        <dbReference type="ChEBI" id="CHEBI:29999"/>
        <dbReference type="ChEBI" id="CHEBI:30616"/>
        <dbReference type="ChEBI" id="CHEBI:83421"/>
        <dbReference type="ChEBI" id="CHEBI:456216"/>
        <dbReference type="EC" id="2.7.11.1"/>
    </reaction>
</comment>
<evidence type="ECO:0000256" key="8">
    <source>
        <dbReference type="ARBA" id="ARBA00022777"/>
    </source>
</evidence>
<evidence type="ECO:0000256" key="3">
    <source>
        <dbReference type="ARBA" id="ARBA00022527"/>
    </source>
</evidence>
<dbReference type="GO" id="GO:0030247">
    <property type="term" value="F:polysaccharide binding"/>
    <property type="evidence" value="ECO:0007669"/>
    <property type="project" value="InterPro"/>
</dbReference>
<dbReference type="InterPro" id="IPR008271">
    <property type="entry name" value="Ser/Thr_kinase_AS"/>
</dbReference>
<comment type="catalytic activity">
    <reaction evidence="13">
        <text>L-threonyl-[protein] + ATP = O-phospho-L-threonyl-[protein] + ADP + H(+)</text>
        <dbReference type="Rhea" id="RHEA:46608"/>
        <dbReference type="Rhea" id="RHEA-COMP:11060"/>
        <dbReference type="Rhea" id="RHEA-COMP:11605"/>
        <dbReference type="ChEBI" id="CHEBI:15378"/>
        <dbReference type="ChEBI" id="CHEBI:30013"/>
        <dbReference type="ChEBI" id="CHEBI:30616"/>
        <dbReference type="ChEBI" id="CHEBI:61977"/>
        <dbReference type="ChEBI" id="CHEBI:456216"/>
        <dbReference type="EC" id="2.7.11.1"/>
    </reaction>
</comment>
<keyword evidence="5 16" id="KW-0812">Transmembrane</keyword>
<keyword evidence="3" id="KW-0723">Serine/threonine-protein kinase</keyword>
<dbReference type="PROSITE" id="PS50011">
    <property type="entry name" value="PROTEIN_KINASE_DOM"/>
    <property type="match status" value="3"/>
</dbReference>
<dbReference type="SMART" id="SM00220">
    <property type="entry name" value="S_TKc"/>
    <property type="match status" value="3"/>
</dbReference>
<name>A0A6N2L5K5_SALVM</name>
<evidence type="ECO:0000313" key="18">
    <source>
        <dbReference type="EMBL" id="VFU32567.1"/>
    </source>
</evidence>
<dbReference type="InterPro" id="IPR025287">
    <property type="entry name" value="WAK_GUB"/>
</dbReference>
<comment type="subcellular location">
    <subcellularLocation>
        <location evidence="1">Membrane</location>
        <topology evidence="1">Single-pass type I membrane protein</topology>
    </subcellularLocation>
</comment>
<evidence type="ECO:0000256" key="5">
    <source>
        <dbReference type="ARBA" id="ARBA00022692"/>
    </source>
</evidence>
<dbReference type="Pfam" id="PF00069">
    <property type="entry name" value="Pkinase"/>
    <property type="match status" value="2"/>
</dbReference>
<dbReference type="FunFam" id="1.10.510.10:FF:000590">
    <property type="entry name" value="PR5-like receptor kinase"/>
    <property type="match status" value="1"/>
</dbReference>
<evidence type="ECO:0000256" key="11">
    <source>
        <dbReference type="ARBA" id="ARBA00023136"/>
    </source>
</evidence>
<evidence type="ECO:0000259" key="17">
    <source>
        <dbReference type="PROSITE" id="PS50011"/>
    </source>
</evidence>
<evidence type="ECO:0000256" key="9">
    <source>
        <dbReference type="ARBA" id="ARBA00022840"/>
    </source>
</evidence>
<evidence type="ECO:0000256" key="12">
    <source>
        <dbReference type="ARBA" id="ARBA00023180"/>
    </source>
</evidence>
<feature type="binding site" evidence="15">
    <location>
        <position position="2262"/>
    </location>
    <ligand>
        <name>ATP</name>
        <dbReference type="ChEBI" id="CHEBI:30616"/>
    </ligand>
</feature>
<feature type="domain" description="Protein kinase" evidence="17">
    <location>
        <begin position="2234"/>
        <end position="2509"/>
    </location>
</feature>
<dbReference type="Pfam" id="PF14380">
    <property type="entry name" value="WAK_assoc"/>
    <property type="match status" value="5"/>
</dbReference>
<gene>
    <name evidence="18" type="ORF">SVIM_LOCUS143814</name>
</gene>